<dbReference type="EMBL" id="SHBG01000007">
    <property type="protein sequence ID" value="RZO25303.1"/>
    <property type="molecule type" value="Genomic_DNA"/>
</dbReference>
<dbReference type="PROSITE" id="PS51257">
    <property type="entry name" value="PROKAR_LIPOPROTEIN"/>
    <property type="match status" value="1"/>
</dbReference>
<organism evidence="1 2">
    <name type="scientific">SAR86 cluster bacterium</name>
    <dbReference type="NCBI Taxonomy" id="2030880"/>
    <lineage>
        <taxon>Bacteria</taxon>
        <taxon>Pseudomonadati</taxon>
        <taxon>Pseudomonadota</taxon>
        <taxon>Gammaproteobacteria</taxon>
        <taxon>SAR86 cluster</taxon>
    </lineage>
</organism>
<proteinExistence type="predicted"/>
<accession>A0A520MVR8</accession>
<evidence type="ECO:0000313" key="2">
    <source>
        <dbReference type="Proteomes" id="UP000315498"/>
    </source>
</evidence>
<gene>
    <name evidence="1" type="ORF">EVA94_01290</name>
</gene>
<dbReference type="Proteomes" id="UP000315498">
    <property type="component" value="Unassembled WGS sequence"/>
</dbReference>
<evidence type="ECO:0000313" key="1">
    <source>
        <dbReference type="EMBL" id="RZO25303.1"/>
    </source>
</evidence>
<protein>
    <recommendedName>
        <fullName evidence="3">Lipoprotein</fullName>
    </recommendedName>
</protein>
<reference evidence="1 2" key="1">
    <citation type="submission" date="2019-02" db="EMBL/GenBank/DDBJ databases">
        <title>Prokaryotic population dynamics and viral predation in marine succession experiment using metagenomics: the confinement effect.</title>
        <authorList>
            <person name="Haro-Moreno J.M."/>
            <person name="Rodriguez-Valera F."/>
            <person name="Lopez-Perez M."/>
        </authorList>
    </citation>
    <scope>NUCLEOTIDE SEQUENCE [LARGE SCALE GENOMIC DNA]</scope>
    <source>
        <strain evidence="1">MED-G161</strain>
    </source>
</reference>
<dbReference type="AlphaFoldDB" id="A0A520MVR8"/>
<comment type="caution">
    <text evidence="1">The sequence shown here is derived from an EMBL/GenBank/DDBJ whole genome shotgun (WGS) entry which is preliminary data.</text>
</comment>
<name>A0A520MVR8_9GAMM</name>
<evidence type="ECO:0008006" key="3">
    <source>
        <dbReference type="Google" id="ProtNLM"/>
    </source>
</evidence>
<sequence>MIKKIFFVFYLFILVSCASINNSSLIEYSGKLLIDQNGKEQFSFNIHVAINRNTSIIQIKKPLFGNVLKIIAAKDKDLTFIQSENGQSYAVPDYVNTNFKYWLDRCLLEKVYEADNPEDAFYFSCYKEKNRTNFLIAYEEYELKGFIVSK</sequence>